<comment type="caution">
    <text evidence="2">The sequence shown here is derived from an EMBL/GenBank/DDBJ whole genome shotgun (WGS) entry which is preliminary data.</text>
</comment>
<dbReference type="Proteomes" id="UP001597267">
    <property type="component" value="Unassembled WGS sequence"/>
</dbReference>
<dbReference type="EMBL" id="JBHTOP010000022">
    <property type="protein sequence ID" value="MFD1671696.1"/>
    <property type="molecule type" value="Genomic_DNA"/>
</dbReference>
<organism evidence="2 3">
    <name type="scientific">Agrilactobacillus yilanensis</name>
    <dbReference type="NCBI Taxonomy" id="2485997"/>
    <lineage>
        <taxon>Bacteria</taxon>
        <taxon>Bacillati</taxon>
        <taxon>Bacillota</taxon>
        <taxon>Bacilli</taxon>
        <taxon>Lactobacillales</taxon>
        <taxon>Lactobacillaceae</taxon>
        <taxon>Agrilactobacillus</taxon>
    </lineage>
</organism>
<accession>A0ABW4J632</accession>
<keyword evidence="1" id="KW-0472">Membrane</keyword>
<dbReference type="RefSeq" id="WP_164506991.1">
    <property type="nucleotide sequence ID" value="NZ_RHOY01000005.1"/>
</dbReference>
<keyword evidence="1" id="KW-0812">Transmembrane</keyword>
<dbReference type="NCBIfam" id="TIGR01906">
    <property type="entry name" value="integ_TIGR01906"/>
    <property type="match status" value="1"/>
</dbReference>
<reference evidence="3" key="1">
    <citation type="journal article" date="2019" name="Int. J. Syst. Evol. Microbiol.">
        <title>The Global Catalogue of Microorganisms (GCM) 10K type strain sequencing project: providing services to taxonomists for standard genome sequencing and annotation.</title>
        <authorList>
            <consortium name="The Broad Institute Genomics Platform"/>
            <consortium name="The Broad Institute Genome Sequencing Center for Infectious Disease"/>
            <person name="Wu L."/>
            <person name="Ma J."/>
        </authorList>
    </citation>
    <scope>NUCLEOTIDE SEQUENCE [LARGE SCALE GENOMIC DNA]</scope>
    <source>
        <strain evidence="3">CCM 8896</strain>
    </source>
</reference>
<feature type="transmembrane region" description="Helical" evidence="1">
    <location>
        <begin position="12"/>
        <end position="35"/>
    </location>
</feature>
<evidence type="ECO:0000313" key="3">
    <source>
        <dbReference type="Proteomes" id="UP001597267"/>
    </source>
</evidence>
<feature type="transmembrane region" description="Helical" evidence="1">
    <location>
        <begin position="181"/>
        <end position="203"/>
    </location>
</feature>
<evidence type="ECO:0000313" key="2">
    <source>
        <dbReference type="EMBL" id="MFD1671696.1"/>
    </source>
</evidence>
<evidence type="ECO:0000256" key="1">
    <source>
        <dbReference type="SAM" id="Phobius"/>
    </source>
</evidence>
<feature type="transmembrane region" description="Helical" evidence="1">
    <location>
        <begin position="124"/>
        <end position="143"/>
    </location>
</feature>
<proteinExistence type="predicted"/>
<dbReference type="InterPro" id="IPR010178">
    <property type="entry name" value="Lit"/>
</dbReference>
<sequence length="212" mass="24773">MWRLKRTGQIFAILLFLLTAAIFITIIGTFIYYPIDAKQANLPQMVNMTLQELMKNYSALMAYLHFPWLTQLQMPDFPSSANGLAHFADVKKLFILNEILLVLSAIVALPTLKHWYQRKQLWYLYRPFQIGAVLPILIGGIAATNFDQFFITFHHLFFSQNSNWLFDPAVDPIINVLPESFFSHCFIVFFVLFELLMGIGIYWTRPKRWLNT</sequence>
<feature type="transmembrane region" description="Helical" evidence="1">
    <location>
        <begin position="93"/>
        <end position="112"/>
    </location>
</feature>
<keyword evidence="1" id="KW-1133">Transmembrane helix</keyword>
<name>A0ABW4J632_9LACO</name>
<protein>
    <submittedName>
        <fullName evidence="2">TIGR01906 family membrane protein</fullName>
    </submittedName>
</protein>
<keyword evidence="3" id="KW-1185">Reference proteome</keyword>
<dbReference type="Pfam" id="PF07314">
    <property type="entry name" value="Lit"/>
    <property type="match status" value="1"/>
</dbReference>
<gene>
    <name evidence="2" type="ORF">ACFQ5M_06300</name>
</gene>